<feature type="binding site" evidence="17">
    <location>
        <position position="370"/>
    </location>
    <ligand>
        <name>(6S)-NADPHX</name>
        <dbReference type="ChEBI" id="CHEBI:64076"/>
    </ligand>
</feature>
<proteinExistence type="inferred from homology"/>
<dbReference type="SUPFAM" id="SSF53613">
    <property type="entry name" value="Ribokinase-like"/>
    <property type="match status" value="1"/>
</dbReference>
<evidence type="ECO:0000256" key="3">
    <source>
        <dbReference type="ARBA" id="ARBA00006001"/>
    </source>
</evidence>
<evidence type="ECO:0000256" key="7">
    <source>
        <dbReference type="ARBA" id="ARBA00022840"/>
    </source>
</evidence>
<keyword evidence="8 17" id="KW-0521">NADP</keyword>
<reference evidence="22 23" key="1">
    <citation type="journal article" date="2021" name="ISME Commun">
        <title>Automated analysis of genomic sequences facilitates high-throughput and comprehensive description of bacteria.</title>
        <authorList>
            <person name="Hitch T.C.A."/>
        </authorList>
    </citation>
    <scope>NUCLEOTIDE SEQUENCE [LARGE SCALE GENOMIC DNA]</scope>
    <source>
        <strain evidence="22 23">Sanger_03</strain>
    </source>
</reference>
<dbReference type="InterPro" id="IPR004443">
    <property type="entry name" value="YjeF_N_dom"/>
</dbReference>
<dbReference type="SUPFAM" id="SSF64153">
    <property type="entry name" value="YjeF N-terminal domain-like"/>
    <property type="match status" value="1"/>
</dbReference>
<feature type="binding site" evidence="18">
    <location>
        <begin position="124"/>
        <end position="130"/>
    </location>
    <ligand>
        <name>(6S)-NADPHX</name>
        <dbReference type="ChEBI" id="CHEBI:64076"/>
    </ligand>
</feature>
<comment type="cofactor">
    <cofactor evidence="17">
        <name>Mg(2+)</name>
        <dbReference type="ChEBI" id="CHEBI:18420"/>
    </cofactor>
</comment>
<evidence type="ECO:0000256" key="16">
    <source>
        <dbReference type="ARBA" id="ARBA00049209"/>
    </source>
</evidence>
<comment type="function">
    <text evidence="17">Catalyzes the dehydration of the S-form of NAD(P)HX at the expense of ADP, which is converted to AMP. Together with NAD(P)HX epimerase, which catalyzes the epimerization of the S- and R-forms, the enzyme allows the repair of both epimers of NAD(P)HX, a damaged form of NAD(P)H that is a result of enzymatic or heat-dependent hydration.</text>
</comment>
<evidence type="ECO:0000256" key="5">
    <source>
        <dbReference type="ARBA" id="ARBA00022723"/>
    </source>
</evidence>
<feature type="binding site" evidence="17">
    <location>
        <position position="255"/>
    </location>
    <ligand>
        <name>(6S)-NADPHX</name>
        <dbReference type="ChEBI" id="CHEBI:64076"/>
    </ligand>
</feature>
<dbReference type="Gene3D" id="3.40.1190.20">
    <property type="match status" value="1"/>
</dbReference>
<keyword evidence="13" id="KW-0511">Multifunctional enzyme</keyword>
<dbReference type="PROSITE" id="PS51383">
    <property type="entry name" value="YJEF_C_3"/>
    <property type="match status" value="1"/>
</dbReference>
<comment type="similarity">
    <text evidence="17">Belongs to the NnrD/CARKD family.</text>
</comment>
<evidence type="ECO:0000256" key="15">
    <source>
        <dbReference type="ARBA" id="ARBA00048238"/>
    </source>
</evidence>
<dbReference type="InterPro" id="IPR000631">
    <property type="entry name" value="CARKD"/>
</dbReference>
<keyword evidence="11 18" id="KW-0413">Isomerase</keyword>
<feature type="binding site" evidence="17">
    <location>
        <position position="436"/>
    </location>
    <ligand>
        <name>AMP</name>
        <dbReference type="ChEBI" id="CHEBI:456215"/>
    </ligand>
</feature>
<evidence type="ECO:0000259" key="21">
    <source>
        <dbReference type="PROSITE" id="PS51385"/>
    </source>
</evidence>
<dbReference type="InterPro" id="IPR017953">
    <property type="entry name" value="Carbohydrate_kinase_pred_CS"/>
</dbReference>
<feature type="binding site" evidence="17">
    <location>
        <begin position="407"/>
        <end position="411"/>
    </location>
    <ligand>
        <name>AMP</name>
        <dbReference type="ChEBI" id="CHEBI:456215"/>
    </ligand>
</feature>
<feature type="binding site" evidence="18">
    <location>
        <begin position="58"/>
        <end position="62"/>
    </location>
    <ligand>
        <name>(6S)-NADPHX</name>
        <dbReference type="ChEBI" id="CHEBI:64076"/>
    </ligand>
</feature>
<dbReference type="PROSITE" id="PS01050">
    <property type="entry name" value="YJEF_C_2"/>
    <property type="match status" value="1"/>
</dbReference>
<dbReference type="HAMAP" id="MF_01966">
    <property type="entry name" value="NADHX_epimerase"/>
    <property type="match status" value="1"/>
</dbReference>
<dbReference type="PANTHER" id="PTHR12592">
    <property type="entry name" value="ATP-DEPENDENT (S)-NAD(P)H-HYDRATE DEHYDRATASE FAMILY MEMBER"/>
    <property type="match status" value="1"/>
</dbReference>
<keyword evidence="9 18" id="KW-0630">Potassium</keyword>
<evidence type="ECO:0000256" key="2">
    <source>
        <dbReference type="ARBA" id="ARBA00000909"/>
    </source>
</evidence>
<comment type="subunit">
    <text evidence="17">Homotetramer.</text>
</comment>
<feature type="binding site" evidence="17">
    <location>
        <position position="437"/>
    </location>
    <ligand>
        <name>(6S)-NADPHX</name>
        <dbReference type="ChEBI" id="CHEBI:64076"/>
    </ligand>
</feature>
<evidence type="ECO:0000313" key="22">
    <source>
        <dbReference type="EMBL" id="MCU6685554.1"/>
    </source>
</evidence>
<comment type="caution">
    <text evidence="22">The sequence shown here is derived from an EMBL/GenBank/DDBJ whole genome shotgun (WGS) entry which is preliminary data.</text>
</comment>
<keyword evidence="12 17" id="KW-0456">Lyase</keyword>
<dbReference type="PANTHER" id="PTHR12592:SF0">
    <property type="entry name" value="ATP-DEPENDENT (S)-NAD(P)H-HYDRATE DEHYDRATASE"/>
    <property type="match status" value="1"/>
</dbReference>
<comment type="similarity">
    <text evidence="3 19">In the N-terminal section; belongs to the NnrE/AIBP family.</text>
</comment>
<evidence type="ECO:0000256" key="14">
    <source>
        <dbReference type="ARBA" id="ARBA00025153"/>
    </source>
</evidence>
<feature type="domain" description="YjeF N-terminal" evidence="21">
    <location>
        <begin position="10"/>
        <end position="210"/>
    </location>
</feature>
<dbReference type="EC" id="5.1.99.6" evidence="19"/>
<dbReference type="RefSeq" id="WP_158368059.1">
    <property type="nucleotide sequence ID" value="NZ_JAOQJU010000002.1"/>
</dbReference>
<gene>
    <name evidence="17" type="primary">nnrD</name>
    <name evidence="18" type="synonym">nnrE</name>
    <name evidence="22" type="ORF">OCV99_03105</name>
</gene>
<name>A0ABT2RJH1_9FIRM</name>
<dbReference type="CDD" id="cd01171">
    <property type="entry name" value="YXKO-related"/>
    <property type="match status" value="1"/>
</dbReference>
<keyword evidence="6 17" id="KW-0547">Nucleotide-binding</keyword>
<evidence type="ECO:0000256" key="10">
    <source>
        <dbReference type="ARBA" id="ARBA00023027"/>
    </source>
</evidence>
<evidence type="ECO:0000313" key="23">
    <source>
        <dbReference type="Proteomes" id="UP001652431"/>
    </source>
</evidence>
<keyword evidence="23" id="KW-1185">Reference proteome</keyword>
<accession>A0ABT2RJH1</accession>
<evidence type="ECO:0000259" key="20">
    <source>
        <dbReference type="PROSITE" id="PS51383"/>
    </source>
</evidence>
<dbReference type="Pfam" id="PF01256">
    <property type="entry name" value="Carb_kinase"/>
    <property type="match status" value="1"/>
</dbReference>
<comment type="function">
    <text evidence="14 19">Bifunctional enzyme that catalyzes the epimerization of the S- and R-forms of NAD(P)HX and the dehydration of the S-form of NAD(P)HX at the expense of ADP, which is converted to AMP. This allows the repair of both epimers of NAD(P)HX, a damaged form of NAD(P)H that is a result of enzymatic or heat-dependent hydration.</text>
</comment>
<organism evidence="22 23">
    <name type="scientific">Dorea acetigenes</name>
    <dbReference type="NCBI Taxonomy" id="2981787"/>
    <lineage>
        <taxon>Bacteria</taxon>
        <taxon>Bacillati</taxon>
        <taxon>Bacillota</taxon>
        <taxon>Clostridia</taxon>
        <taxon>Lachnospirales</taxon>
        <taxon>Lachnospiraceae</taxon>
        <taxon>Dorea</taxon>
    </lineage>
</organism>
<evidence type="ECO:0000256" key="12">
    <source>
        <dbReference type="ARBA" id="ARBA00023239"/>
    </source>
</evidence>
<evidence type="ECO:0000256" key="19">
    <source>
        <dbReference type="PIRNR" id="PIRNR017184"/>
    </source>
</evidence>
<comment type="catalytic activity">
    <reaction evidence="1 18 19">
        <text>(6R)-NADHX = (6S)-NADHX</text>
        <dbReference type="Rhea" id="RHEA:32215"/>
        <dbReference type="ChEBI" id="CHEBI:64074"/>
        <dbReference type="ChEBI" id="CHEBI:64075"/>
        <dbReference type="EC" id="5.1.99.6"/>
    </reaction>
</comment>
<keyword evidence="5 18" id="KW-0479">Metal-binding</keyword>
<evidence type="ECO:0000256" key="13">
    <source>
        <dbReference type="ARBA" id="ARBA00023268"/>
    </source>
</evidence>
<dbReference type="Gene3D" id="3.40.50.10260">
    <property type="entry name" value="YjeF N-terminal domain"/>
    <property type="match status" value="1"/>
</dbReference>
<evidence type="ECO:0000256" key="8">
    <source>
        <dbReference type="ARBA" id="ARBA00022857"/>
    </source>
</evidence>
<dbReference type="NCBIfam" id="TIGR00196">
    <property type="entry name" value="yjeF_cterm"/>
    <property type="match status" value="1"/>
</dbReference>
<evidence type="ECO:0000256" key="11">
    <source>
        <dbReference type="ARBA" id="ARBA00023235"/>
    </source>
</evidence>
<dbReference type="EC" id="4.2.1.136" evidence="19"/>
<keyword evidence="10 17" id="KW-0520">NAD</keyword>
<keyword evidence="7 17" id="KW-0067">ATP-binding</keyword>
<comment type="cofactor">
    <cofactor evidence="18 19">
        <name>K(+)</name>
        <dbReference type="ChEBI" id="CHEBI:29103"/>
    </cofactor>
    <text evidence="18 19">Binds 1 potassium ion per subunit.</text>
</comment>
<dbReference type="HAMAP" id="MF_01965">
    <property type="entry name" value="NADHX_dehydratase"/>
    <property type="match status" value="1"/>
</dbReference>
<feature type="binding site" evidence="18">
    <location>
        <position position="135"/>
    </location>
    <ligand>
        <name>(6S)-NADPHX</name>
        <dbReference type="ChEBI" id="CHEBI:64076"/>
    </ligand>
</feature>
<evidence type="ECO:0000256" key="17">
    <source>
        <dbReference type="HAMAP-Rule" id="MF_01965"/>
    </source>
</evidence>
<evidence type="ECO:0000256" key="1">
    <source>
        <dbReference type="ARBA" id="ARBA00000013"/>
    </source>
</evidence>
<dbReference type="EMBL" id="JAOQJU010000002">
    <property type="protein sequence ID" value="MCU6685554.1"/>
    <property type="molecule type" value="Genomic_DNA"/>
</dbReference>
<evidence type="ECO:0000256" key="18">
    <source>
        <dbReference type="HAMAP-Rule" id="MF_01966"/>
    </source>
</evidence>
<dbReference type="PROSITE" id="PS51385">
    <property type="entry name" value="YJEF_N"/>
    <property type="match status" value="1"/>
</dbReference>
<feature type="binding site" evidence="18">
    <location>
        <position position="59"/>
    </location>
    <ligand>
        <name>K(+)</name>
        <dbReference type="ChEBI" id="CHEBI:29103"/>
    </ligand>
</feature>
<dbReference type="InterPro" id="IPR030677">
    <property type="entry name" value="Nnr"/>
</dbReference>
<feature type="binding site" evidence="18">
    <location>
        <position position="120"/>
    </location>
    <ligand>
        <name>K(+)</name>
        <dbReference type="ChEBI" id="CHEBI:29103"/>
    </ligand>
</feature>
<dbReference type="NCBIfam" id="TIGR00197">
    <property type="entry name" value="yjeF_nterm"/>
    <property type="match status" value="1"/>
</dbReference>
<comment type="function">
    <text evidence="18">Catalyzes the epimerization of the S- and R-forms of NAD(P)HX, a damaged form of NAD(P)H that is a result of enzymatic or heat-dependent hydration. This is a prerequisite for the S-specific NAD(P)H-hydrate dehydratase to allow the repair of both epimers of NAD(P)HX.</text>
</comment>
<evidence type="ECO:0000256" key="9">
    <source>
        <dbReference type="ARBA" id="ARBA00022958"/>
    </source>
</evidence>
<dbReference type="Pfam" id="PF03853">
    <property type="entry name" value="YjeF_N"/>
    <property type="match status" value="1"/>
</dbReference>
<feature type="binding site" evidence="17">
    <location>
        <position position="318"/>
    </location>
    <ligand>
        <name>(6S)-NADPHX</name>
        <dbReference type="ChEBI" id="CHEBI:64076"/>
    </ligand>
</feature>
<feature type="binding site" evidence="18">
    <location>
        <position position="156"/>
    </location>
    <ligand>
        <name>K(+)</name>
        <dbReference type="ChEBI" id="CHEBI:29103"/>
    </ligand>
</feature>
<comment type="similarity">
    <text evidence="4 19">In the C-terminal section; belongs to the NnrD/CARKD family.</text>
</comment>
<comment type="catalytic activity">
    <reaction evidence="2 18 19">
        <text>(6R)-NADPHX = (6S)-NADPHX</text>
        <dbReference type="Rhea" id="RHEA:32227"/>
        <dbReference type="ChEBI" id="CHEBI:64076"/>
        <dbReference type="ChEBI" id="CHEBI:64077"/>
        <dbReference type="EC" id="5.1.99.6"/>
    </reaction>
</comment>
<feature type="domain" description="YjeF C-terminal" evidence="20">
    <location>
        <begin position="220"/>
        <end position="496"/>
    </location>
</feature>
<comment type="similarity">
    <text evidence="18">Belongs to the NnrE/AIBP family.</text>
</comment>
<comment type="catalytic activity">
    <reaction evidence="16 17 19">
        <text>(6S)-NADPHX + ADP = AMP + phosphate + NADPH + H(+)</text>
        <dbReference type="Rhea" id="RHEA:32235"/>
        <dbReference type="ChEBI" id="CHEBI:15378"/>
        <dbReference type="ChEBI" id="CHEBI:43474"/>
        <dbReference type="ChEBI" id="CHEBI:57783"/>
        <dbReference type="ChEBI" id="CHEBI:64076"/>
        <dbReference type="ChEBI" id="CHEBI:456215"/>
        <dbReference type="ChEBI" id="CHEBI:456216"/>
        <dbReference type="EC" id="4.2.1.136"/>
    </reaction>
</comment>
<dbReference type="Proteomes" id="UP001652431">
    <property type="component" value="Unassembled WGS sequence"/>
</dbReference>
<dbReference type="InterPro" id="IPR036652">
    <property type="entry name" value="YjeF_N_dom_sf"/>
</dbReference>
<evidence type="ECO:0000256" key="4">
    <source>
        <dbReference type="ARBA" id="ARBA00009524"/>
    </source>
</evidence>
<feature type="binding site" evidence="18">
    <location>
        <position position="153"/>
    </location>
    <ligand>
        <name>(6S)-NADPHX</name>
        <dbReference type="ChEBI" id="CHEBI:64076"/>
    </ligand>
</feature>
<dbReference type="PIRSF" id="PIRSF017184">
    <property type="entry name" value="Nnr"/>
    <property type="match status" value="1"/>
</dbReference>
<evidence type="ECO:0000256" key="6">
    <source>
        <dbReference type="ARBA" id="ARBA00022741"/>
    </source>
</evidence>
<comment type="catalytic activity">
    <reaction evidence="15 17 19">
        <text>(6S)-NADHX + ADP = AMP + phosphate + NADH + H(+)</text>
        <dbReference type="Rhea" id="RHEA:32223"/>
        <dbReference type="ChEBI" id="CHEBI:15378"/>
        <dbReference type="ChEBI" id="CHEBI:43474"/>
        <dbReference type="ChEBI" id="CHEBI:57945"/>
        <dbReference type="ChEBI" id="CHEBI:64074"/>
        <dbReference type="ChEBI" id="CHEBI:456215"/>
        <dbReference type="ChEBI" id="CHEBI:456216"/>
        <dbReference type="EC" id="4.2.1.136"/>
    </reaction>
</comment>
<protein>
    <recommendedName>
        <fullName evidence="19">Bifunctional NAD(P)H-hydrate repair enzyme</fullName>
    </recommendedName>
    <alternativeName>
        <fullName evidence="19">Nicotinamide nucleotide repair protein</fullName>
    </alternativeName>
    <domain>
        <recommendedName>
            <fullName evidence="19">ADP-dependent (S)-NAD(P)H-hydrate dehydratase</fullName>
            <ecNumber evidence="19">4.2.1.136</ecNumber>
        </recommendedName>
        <alternativeName>
            <fullName evidence="19">ADP-dependent NAD(P)HX dehydratase</fullName>
        </alternativeName>
    </domain>
    <domain>
        <recommendedName>
            <fullName evidence="19">NAD(P)H-hydrate epimerase</fullName>
            <ecNumber evidence="19">5.1.99.6</ecNumber>
        </recommendedName>
    </domain>
</protein>
<dbReference type="InterPro" id="IPR029056">
    <property type="entry name" value="Ribokinase-like"/>
</dbReference>
<sequence>MIYFPDAGQMKAADRYTIDVLGIPSLELMERAAESCVQIMEAEGIDLSKICVICGSGNNGGDGFAIARMLKEKKLDVELVFIGKEVSCTEETRRQMQLFQKVGGRISNTYEEKEYSVIVDAIFGVGLSRPIEGKYFEIIESLNRSKAVRVAVDIPSGISADTGCVMGTAVRADLTVTFQKRKLGLIFYPGCEYAGRVFIADIGICTEKMEEDAETVFSYEPSLFSELLPERKPDSHKGTYGKVLIIAGSKGMAGAAYLNALSAYRTGAGLVQIYTVEENRMILQQLLPEAIITAYDSYDEEEVRGLLTWADVVCIGSGIGVNECSEKILEMVVKNVQVPCVVDADGLNILAGHPQYLEGISAGQFVFTPHLKEMSRLTRIDVETLKSRRIDAARAFAEKYPVVCVMKDARTVVACAGRQTYVNISGNAAMAKAGSGDVLAGIITGLLAQGKDCFEGACIGVLLHGMAGDAAKVEKGSYSVLARELADGIAAVLSRKED</sequence>